<sequence>MKFLQPFLILTFLLFLSNCFGESLVYRVERVRPAKDRPVFTNQKVEGEDCVALIFPLFFGRFMPDLQRAYDNAIEKAPAGTLSLSNGEVYNRGFFLPPLFFIRCVVVSGLPSTE</sequence>
<dbReference type="OrthoDB" id="329539at2"/>
<reference evidence="1" key="1">
    <citation type="journal article" date="2019" name="PLoS Negl. Trop. Dis.">
        <title>Revisiting the worldwide diversity of Leptospira species in the environment.</title>
        <authorList>
            <person name="Vincent A.T."/>
            <person name="Schiettekatte O."/>
            <person name="Bourhy P."/>
            <person name="Veyrier F.J."/>
            <person name="Picardeau M."/>
        </authorList>
    </citation>
    <scope>NUCLEOTIDE SEQUENCE [LARGE SCALE GENOMIC DNA]</scope>
    <source>
        <strain evidence="1">SSS9</strain>
    </source>
</reference>
<dbReference type="EMBL" id="RQEP01000019">
    <property type="protein sequence ID" value="TGJ99720.1"/>
    <property type="molecule type" value="Genomic_DNA"/>
</dbReference>
<name>A0A4R9FMQ8_9LEPT</name>
<evidence type="ECO:0000313" key="1">
    <source>
        <dbReference type="EMBL" id="TGJ99720.1"/>
    </source>
</evidence>
<proteinExistence type="predicted"/>
<organism evidence="1 2">
    <name type="scientific">Leptospira semungkisensis</name>
    <dbReference type="NCBI Taxonomy" id="2484985"/>
    <lineage>
        <taxon>Bacteria</taxon>
        <taxon>Pseudomonadati</taxon>
        <taxon>Spirochaetota</taxon>
        <taxon>Spirochaetia</taxon>
        <taxon>Leptospirales</taxon>
        <taxon>Leptospiraceae</taxon>
        <taxon>Leptospira</taxon>
    </lineage>
</organism>
<comment type="caution">
    <text evidence="1">The sequence shown here is derived from an EMBL/GenBank/DDBJ whole genome shotgun (WGS) entry which is preliminary data.</text>
</comment>
<dbReference type="Proteomes" id="UP000297453">
    <property type="component" value="Unassembled WGS sequence"/>
</dbReference>
<evidence type="ECO:0008006" key="3">
    <source>
        <dbReference type="Google" id="ProtNLM"/>
    </source>
</evidence>
<accession>A0A4R9FMQ8</accession>
<keyword evidence="2" id="KW-1185">Reference proteome</keyword>
<evidence type="ECO:0000313" key="2">
    <source>
        <dbReference type="Proteomes" id="UP000297453"/>
    </source>
</evidence>
<dbReference type="AlphaFoldDB" id="A0A4R9FMQ8"/>
<gene>
    <name evidence="1" type="ORF">EHO59_17985</name>
</gene>
<protein>
    <recommendedName>
        <fullName evidence="3">Lipoprotein</fullName>
    </recommendedName>
</protein>